<evidence type="ECO:0000256" key="2">
    <source>
        <dbReference type="SAM" id="Phobius"/>
    </source>
</evidence>
<evidence type="ECO:0000313" key="4">
    <source>
        <dbReference type="EMBL" id="SIQ46287.1"/>
    </source>
</evidence>
<proteinExistence type="predicted"/>
<gene>
    <name evidence="4" type="ORF">SAMN05421578_102101</name>
</gene>
<dbReference type="GO" id="GO:0016853">
    <property type="term" value="F:isomerase activity"/>
    <property type="evidence" value="ECO:0007669"/>
    <property type="project" value="UniProtKB-KW"/>
</dbReference>
<dbReference type="Gene3D" id="3.40.30.10">
    <property type="entry name" value="Glutaredoxin"/>
    <property type="match status" value="1"/>
</dbReference>
<keyword evidence="1" id="KW-1015">Disulfide bond</keyword>
<organism evidence="4 5">
    <name type="scientific">Paenibacillus macquariensis</name>
    <dbReference type="NCBI Taxonomy" id="948756"/>
    <lineage>
        <taxon>Bacteria</taxon>
        <taxon>Bacillati</taxon>
        <taxon>Bacillota</taxon>
        <taxon>Bacilli</taxon>
        <taxon>Bacillales</taxon>
        <taxon>Paenibacillaceae</taxon>
        <taxon>Paenibacillus</taxon>
    </lineage>
</organism>
<dbReference type="RefSeq" id="WP_139331522.1">
    <property type="nucleotide sequence ID" value="NZ_FTNK01000002.1"/>
</dbReference>
<dbReference type="InterPro" id="IPR017937">
    <property type="entry name" value="Thioredoxin_CS"/>
</dbReference>
<accession>A0ABY1JMH5</accession>
<dbReference type="PROSITE" id="PS51352">
    <property type="entry name" value="THIOREDOXIN_2"/>
    <property type="match status" value="1"/>
</dbReference>
<reference evidence="4 5" key="1">
    <citation type="submission" date="2017-01" db="EMBL/GenBank/DDBJ databases">
        <authorList>
            <person name="Varghese N."/>
            <person name="Submissions S."/>
        </authorList>
    </citation>
    <scope>NUCLEOTIDE SEQUENCE [LARGE SCALE GENOMIC DNA]</scope>
    <source>
        <strain evidence="4 5">ATCC 23464</strain>
    </source>
</reference>
<dbReference type="SUPFAM" id="SSF52833">
    <property type="entry name" value="Thioredoxin-like"/>
    <property type="match status" value="1"/>
</dbReference>
<feature type="domain" description="Thioredoxin" evidence="3">
    <location>
        <begin position="22"/>
        <end position="183"/>
    </location>
</feature>
<dbReference type="PANTHER" id="PTHR42852:SF17">
    <property type="entry name" value="THIOREDOXIN-LIKE PROTEIN HI_1115"/>
    <property type="match status" value="1"/>
</dbReference>
<dbReference type="PROSITE" id="PS00194">
    <property type="entry name" value="THIOREDOXIN_1"/>
    <property type="match status" value="1"/>
</dbReference>
<dbReference type="PANTHER" id="PTHR42852">
    <property type="entry name" value="THIOL:DISULFIDE INTERCHANGE PROTEIN DSBE"/>
    <property type="match status" value="1"/>
</dbReference>
<dbReference type="InterPro" id="IPR050553">
    <property type="entry name" value="Thioredoxin_ResA/DsbE_sf"/>
</dbReference>
<dbReference type="Pfam" id="PF00578">
    <property type="entry name" value="AhpC-TSA"/>
    <property type="match status" value="1"/>
</dbReference>
<dbReference type="InterPro" id="IPR036249">
    <property type="entry name" value="Thioredoxin-like_sf"/>
</dbReference>
<protein>
    <submittedName>
        <fullName evidence="4">Thiol-disulfide isomerase or thioredoxin</fullName>
    </submittedName>
</protein>
<keyword evidence="4" id="KW-0413">Isomerase</keyword>
<evidence type="ECO:0000256" key="1">
    <source>
        <dbReference type="ARBA" id="ARBA00023157"/>
    </source>
</evidence>
<sequence length="183" mass="20812">MKKLQLISTLMVLLISIVTIIYVLQDNMSNQIVKDQVSTVTNEIVQSVEPIVLQDLANSNNISINFADKPTVILFFTSWCPYCNNDAPKIVQLNNKYKNDLNLYGINLISRDDIQDVRDFTEKYYIEYPILLDESGSIYQKYGGSGFPSLYFFNSKGEVIDQIIGSTDIATIESSFLHLIDNF</sequence>
<comment type="caution">
    <text evidence="4">The sequence shown here is derived from an EMBL/GenBank/DDBJ whole genome shotgun (WGS) entry which is preliminary data.</text>
</comment>
<evidence type="ECO:0000259" key="3">
    <source>
        <dbReference type="PROSITE" id="PS51352"/>
    </source>
</evidence>
<keyword evidence="2" id="KW-0812">Transmembrane</keyword>
<keyword evidence="2" id="KW-0472">Membrane</keyword>
<dbReference type="EMBL" id="FTNK01000002">
    <property type="protein sequence ID" value="SIQ46287.1"/>
    <property type="molecule type" value="Genomic_DNA"/>
</dbReference>
<name>A0ABY1JMH5_9BACL</name>
<dbReference type="CDD" id="cd02966">
    <property type="entry name" value="TlpA_like_family"/>
    <property type="match status" value="1"/>
</dbReference>
<evidence type="ECO:0000313" key="5">
    <source>
        <dbReference type="Proteomes" id="UP000186666"/>
    </source>
</evidence>
<feature type="transmembrane region" description="Helical" evidence="2">
    <location>
        <begin position="6"/>
        <end position="24"/>
    </location>
</feature>
<keyword evidence="2" id="KW-1133">Transmembrane helix</keyword>
<dbReference type="InterPro" id="IPR013766">
    <property type="entry name" value="Thioredoxin_domain"/>
</dbReference>
<keyword evidence="5" id="KW-1185">Reference proteome</keyword>
<dbReference type="Proteomes" id="UP000186666">
    <property type="component" value="Unassembled WGS sequence"/>
</dbReference>
<dbReference type="InterPro" id="IPR000866">
    <property type="entry name" value="AhpC/TSA"/>
</dbReference>